<dbReference type="InterPro" id="IPR011006">
    <property type="entry name" value="CheY-like_superfamily"/>
</dbReference>
<dbReference type="SMART" id="SM00448">
    <property type="entry name" value="REC"/>
    <property type="match status" value="1"/>
</dbReference>
<evidence type="ECO:0000259" key="4">
    <source>
        <dbReference type="PROSITE" id="PS50110"/>
    </source>
</evidence>
<dbReference type="GO" id="GO:0000160">
    <property type="term" value="P:phosphorelay signal transduction system"/>
    <property type="evidence" value="ECO:0007669"/>
    <property type="project" value="UniProtKB-KW"/>
</dbReference>
<keyword evidence="2" id="KW-0902">Two-component regulatory system</keyword>
<dbReference type="AlphaFoldDB" id="A0A2M8LBL1"/>
<dbReference type="PANTHER" id="PTHR44591">
    <property type="entry name" value="STRESS RESPONSE REGULATOR PROTEIN 1"/>
    <property type="match status" value="1"/>
</dbReference>
<feature type="domain" description="Response regulatory" evidence="4">
    <location>
        <begin position="93"/>
        <end position="205"/>
    </location>
</feature>
<evidence type="ECO:0000313" key="6">
    <source>
        <dbReference type="Proteomes" id="UP000228700"/>
    </source>
</evidence>
<dbReference type="EMBL" id="PFEQ01000013">
    <property type="protein sequence ID" value="PJE74008.1"/>
    <property type="molecule type" value="Genomic_DNA"/>
</dbReference>
<name>A0A2M8LBL1_9BACT</name>
<dbReference type="InterPro" id="IPR050595">
    <property type="entry name" value="Bact_response_regulator"/>
</dbReference>
<evidence type="ECO:0000256" key="1">
    <source>
        <dbReference type="ARBA" id="ARBA00022553"/>
    </source>
</evidence>
<protein>
    <recommendedName>
        <fullName evidence="4">Response regulatory domain-containing protein</fullName>
    </recommendedName>
</protein>
<dbReference type="SUPFAM" id="SSF52172">
    <property type="entry name" value="CheY-like"/>
    <property type="match status" value="1"/>
</dbReference>
<feature type="modified residue" description="4-aspartylphosphate" evidence="3">
    <location>
        <position position="147"/>
    </location>
</feature>
<sequence>MSSVSLDCKVSGYVVAESHRLFLARKIREPTSHRRAAVLRFGFQSQSSPRAHSIDILYVYMLYYMLENNTVLFFYWYEVFRTLFEKTKMNHPRILIVDDDDTNREILRYALLQKACIVDIASDGLEGQSKIEQARLSGNPYDIIITDHQMPRMSGVGLINWIKMHCPTACILMSGAVEPDGHKADMFMKKPFELSDLFGSVSRFTDSSATGG</sequence>
<evidence type="ECO:0000313" key="5">
    <source>
        <dbReference type="EMBL" id="PJE74008.1"/>
    </source>
</evidence>
<dbReference type="Gene3D" id="3.40.50.2300">
    <property type="match status" value="1"/>
</dbReference>
<evidence type="ECO:0000256" key="3">
    <source>
        <dbReference type="PROSITE-ProRule" id="PRU00169"/>
    </source>
</evidence>
<dbReference type="PANTHER" id="PTHR44591:SF14">
    <property type="entry name" value="PROTEIN PILG"/>
    <property type="match status" value="1"/>
</dbReference>
<dbReference type="CDD" id="cd00156">
    <property type="entry name" value="REC"/>
    <property type="match status" value="1"/>
</dbReference>
<evidence type="ECO:0000256" key="2">
    <source>
        <dbReference type="ARBA" id="ARBA00023012"/>
    </source>
</evidence>
<dbReference type="InterPro" id="IPR001789">
    <property type="entry name" value="Sig_transdc_resp-reg_receiver"/>
</dbReference>
<proteinExistence type="predicted"/>
<reference evidence="6" key="1">
    <citation type="submission" date="2017-09" db="EMBL/GenBank/DDBJ databases">
        <title>Depth-based differentiation of microbial function through sediment-hosted aquifers and enrichment of novel symbionts in the deep terrestrial subsurface.</title>
        <authorList>
            <person name="Probst A.J."/>
            <person name="Ladd B."/>
            <person name="Jarett J.K."/>
            <person name="Geller-Mcgrath D.E."/>
            <person name="Sieber C.M.K."/>
            <person name="Emerson J.B."/>
            <person name="Anantharaman K."/>
            <person name="Thomas B.C."/>
            <person name="Malmstrom R."/>
            <person name="Stieglmeier M."/>
            <person name="Klingl A."/>
            <person name="Woyke T."/>
            <person name="Ryan C.M."/>
            <person name="Banfield J.F."/>
        </authorList>
    </citation>
    <scope>NUCLEOTIDE SEQUENCE [LARGE SCALE GENOMIC DNA]</scope>
</reference>
<dbReference type="Proteomes" id="UP000228700">
    <property type="component" value="Unassembled WGS sequence"/>
</dbReference>
<keyword evidence="1 3" id="KW-0597">Phosphoprotein</keyword>
<dbReference type="PROSITE" id="PS50110">
    <property type="entry name" value="RESPONSE_REGULATORY"/>
    <property type="match status" value="1"/>
</dbReference>
<dbReference type="Pfam" id="PF00072">
    <property type="entry name" value="Response_reg"/>
    <property type="match status" value="1"/>
</dbReference>
<gene>
    <name evidence="5" type="ORF">COV01_02765</name>
</gene>
<organism evidence="5 6">
    <name type="scientific">Candidatus Taylorbacteria bacterium CG10_big_fil_rev_8_21_14_0_10_41_48</name>
    <dbReference type="NCBI Taxonomy" id="1975024"/>
    <lineage>
        <taxon>Bacteria</taxon>
        <taxon>Candidatus Tayloriibacteriota</taxon>
    </lineage>
</organism>
<comment type="caution">
    <text evidence="5">The sequence shown here is derived from an EMBL/GenBank/DDBJ whole genome shotgun (WGS) entry which is preliminary data.</text>
</comment>
<accession>A0A2M8LBL1</accession>